<dbReference type="Proteomes" id="UP000605427">
    <property type="component" value="Unassembled WGS sequence"/>
</dbReference>
<evidence type="ECO:0000313" key="2">
    <source>
        <dbReference type="Proteomes" id="UP000605427"/>
    </source>
</evidence>
<keyword evidence="2" id="KW-1185">Reference proteome</keyword>
<gene>
    <name evidence="1" type="ORF">GCM10007362_04290</name>
</gene>
<proteinExistence type="predicted"/>
<dbReference type="RefSeq" id="WP_172238397.1">
    <property type="nucleotide sequence ID" value="NZ_BMDD01000001.1"/>
</dbReference>
<evidence type="ECO:0000313" key="1">
    <source>
        <dbReference type="EMBL" id="GGH69334.1"/>
    </source>
</evidence>
<dbReference type="EMBL" id="BMDD01000001">
    <property type="protein sequence ID" value="GGH69334.1"/>
    <property type="molecule type" value="Genomic_DNA"/>
</dbReference>
<protein>
    <recommendedName>
        <fullName evidence="3">DUF4241 domain-containing protein</fullName>
    </recommendedName>
</protein>
<reference evidence="2" key="1">
    <citation type="journal article" date="2019" name="Int. J. Syst. Evol. Microbiol.">
        <title>The Global Catalogue of Microorganisms (GCM) 10K type strain sequencing project: providing services to taxonomists for standard genome sequencing and annotation.</title>
        <authorList>
            <consortium name="The Broad Institute Genomics Platform"/>
            <consortium name="The Broad Institute Genome Sequencing Center for Infectious Disease"/>
            <person name="Wu L."/>
            <person name="Ma J."/>
        </authorList>
    </citation>
    <scope>NUCLEOTIDE SEQUENCE [LARGE SCALE GENOMIC DNA]</scope>
    <source>
        <strain evidence="2">CCM 8702</strain>
    </source>
</reference>
<sequence>MRLKELKDMMLIPDREILINRLVKIQNTDVLLISITSENNTHKLWTLRKLPERSEQQEYAEESIYEPAKILSNRERMRQELQEETARGGQEDFISQLTIQGQTLTFNSSEWGYFREEDHGTYMKLQHFIEKGLELESFADVELNRLCLICYEQNDSEPFPDVDLDKELEITLKFDSTFRRVPVHTEPIVLEFGDAPEGIKYSFYDSFHDKNRFFYIDALTRYDLWEKTEKELKKPTSEEFTEEEWQQFKAQQFRALGTVCSRDQDLALVEYESEDNIQLNFYAEHFLDEKPIPSFDAMGMSIIFSSGCELGRNGLKSRACSTGPVDKNFEGSIVIELLSYYVEIPEKIIKL</sequence>
<comment type="caution">
    <text evidence="1">The sequence shown here is derived from an EMBL/GenBank/DDBJ whole genome shotgun (WGS) entry which is preliminary data.</text>
</comment>
<accession>A0ABQ1ZM12</accession>
<organism evidence="1 2">
    <name type="scientific">Saccharibacillus endophyticus</name>
    <dbReference type="NCBI Taxonomy" id="2060666"/>
    <lineage>
        <taxon>Bacteria</taxon>
        <taxon>Bacillati</taxon>
        <taxon>Bacillota</taxon>
        <taxon>Bacilli</taxon>
        <taxon>Bacillales</taxon>
        <taxon>Paenibacillaceae</taxon>
        <taxon>Saccharibacillus</taxon>
    </lineage>
</organism>
<name>A0ABQ1ZM12_9BACL</name>
<evidence type="ECO:0008006" key="3">
    <source>
        <dbReference type="Google" id="ProtNLM"/>
    </source>
</evidence>